<accession>A0AAU7AST6</accession>
<evidence type="ECO:0008006" key="3">
    <source>
        <dbReference type="Google" id="ProtNLM"/>
    </source>
</evidence>
<keyword evidence="1" id="KW-0812">Transmembrane</keyword>
<dbReference type="KEGG" id="parq:DSM112329_01484"/>
<keyword evidence="1" id="KW-0472">Membrane</keyword>
<evidence type="ECO:0000313" key="2">
    <source>
        <dbReference type="EMBL" id="XAY04649.1"/>
    </source>
</evidence>
<reference evidence="2" key="1">
    <citation type="submission" date="2022-12" db="EMBL/GenBank/DDBJ databases">
        <title>Paraconexibacter alkalitolerans sp. nov. and Baekduia alba sp. nov., isolated from soil and emended description of the genera Paraconexibacter (Chun et al., 2020) and Baekduia (An et al., 2020).</title>
        <authorList>
            <person name="Vieira S."/>
            <person name="Huber K.J."/>
            <person name="Geppert A."/>
            <person name="Wolf J."/>
            <person name="Neumann-Schaal M."/>
            <person name="Muesken M."/>
            <person name="Overmann J."/>
        </authorList>
    </citation>
    <scope>NUCLEOTIDE SEQUENCE</scope>
    <source>
        <strain evidence="2">AEG42_29</strain>
    </source>
</reference>
<name>A0AAU7AST6_9ACTN</name>
<gene>
    <name evidence="2" type="ORF">DSM112329_01484</name>
</gene>
<sequence length="255" mass="27715">MSSLSLDVRPQLWCANCGFIFPLLVLVALFGTGVLPPQSPNHSAEQIAAWYQEDNTLKLAGFAGAAAALALLIPLTVAITIQMFRIEGRSPAMSLLQFAGGTFTWVITIVPMIILCAAAFRPDRDPEITQTLSDLGYIGFFMGFAPFAVQDVAIAVAILRDRSPVPVFARWVAWFNLWVAFLFLPAVVIPFFKVGPFTYRGLLAFWIPTLIYGLWAMVMAYVTRQAIRQQAEEEARFDAAAGDAPAAAAAVPVAA</sequence>
<dbReference type="EMBL" id="CP114014">
    <property type="protein sequence ID" value="XAY04649.1"/>
    <property type="molecule type" value="Genomic_DNA"/>
</dbReference>
<feature type="transmembrane region" description="Helical" evidence="1">
    <location>
        <begin position="135"/>
        <end position="159"/>
    </location>
</feature>
<feature type="transmembrane region" description="Helical" evidence="1">
    <location>
        <begin position="171"/>
        <end position="191"/>
    </location>
</feature>
<evidence type="ECO:0000256" key="1">
    <source>
        <dbReference type="SAM" id="Phobius"/>
    </source>
</evidence>
<dbReference type="RefSeq" id="WP_354701177.1">
    <property type="nucleotide sequence ID" value="NZ_CP114014.1"/>
</dbReference>
<feature type="transmembrane region" description="Helical" evidence="1">
    <location>
        <begin position="59"/>
        <end position="84"/>
    </location>
</feature>
<dbReference type="AlphaFoldDB" id="A0AAU7AST6"/>
<protein>
    <recommendedName>
        <fullName evidence="3">DUF4386 domain-containing protein</fullName>
    </recommendedName>
</protein>
<proteinExistence type="predicted"/>
<feature type="transmembrane region" description="Helical" evidence="1">
    <location>
        <begin position="203"/>
        <end position="222"/>
    </location>
</feature>
<feature type="transmembrane region" description="Helical" evidence="1">
    <location>
        <begin position="12"/>
        <end position="35"/>
    </location>
</feature>
<keyword evidence="1" id="KW-1133">Transmembrane helix</keyword>
<feature type="transmembrane region" description="Helical" evidence="1">
    <location>
        <begin position="96"/>
        <end position="120"/>
    </location>
</feature>
<organism evidence="2">
    <name type="scientific">Paraconexibacter sp. AEG42_29</name>
    <dbReference type="NCBI Taxonomy" id="2997339"/>
    <lineage>
        <taxon>Bacteria</taxon>
        <taxon>Bacillati</taxon>
        <taxon>Actinomycetota</taxon>
        <taxon>Thermoleophilia</taxon>
        <taxon>Solirubrobacterales</taxon>
        <taxon>Paraconexibacteraceae</taxon>
        <taxon>Paraconexibacter</taxon>
    </lineage>
</organism>